<evidence type="ECO:0000256" key="1">
    <source>
        <dbReference type="ARBA" id="ARBA00004123"/>
    </source>
</evidence>
<dbReference type="SMART" id="SM00432">
    <property type="entry name" value="MADS"/>
    <property type="match status" value="1"/>
</dbReference>
<feature type="domain" description="MADS-box" evidence="7">
    <location>
        <begin position="77"/>
        <end position="136"/>
    </location>
</feature>
<comment type="subcellular location">
    <subcellularLocation>
        <location evidence="1">Nucleus</location>
    </subcellularLocation>
</comment>
<feature type="compositionally biased region" description="Acidic residues" evidence="6">
    <location>
        <begin position="47"/>
        <end position="64"/>
    </location>
</feature>
<keyword evidence="3" id="KW-0238">DNA-binding</keyword>
<proteinExistence type="predicted"/>
<keyword evidence="4" id="KW-0804">Transcription</keyword>
<dbReference type="Gene3D" id="3.40.1810.10">
    <property type="entry name" value="Transcription factor, MADS-box"/>
    <property type="match status" value="1"/>
</dbReference>
<protein>
    <recommendedName>
        <fullName evidence="7">MADS-box domain-containing protein</fullName>
    </recommendedName>
</protein>
<dbReference type="Pfam" id="PF00319">
    <property type="entry name" value="SRF-TF"/>
    <property type="match status" value="1"/>
</dbReference>
<dbReference type="SUPFAM" id="SSF55455">
    <property type="entry name" value="SRF-like"/>
    <property type="match status" value="1"/>
</dbReference>
<feature type="compositionally biased region" description="Basic and acidic residues" evidence="6">
    <location>
        <begin position="66"/>
        <end position="76"/>
    </location>
</feature>
<evidence type="ECO:0000256" key="4">
    <source>
        <dbReference type="ARBA" id="ARBA00023163"/>
    </source>
</evidence>
<evidence type="ECO:0000259" key="7">
    <source>
        <dbReference type="PROSITE" id="PS50066"/>
    </source>
</evidence>
<keyword evidence="2" id="KW-0805">Transcription regulation</keyword>
<dbReference type="EMBL" id="HBFB01019149">
    <property type="protein sequence ID" value="CAD8682563.1"/>
    <property type="molecule type" value="Transcribed_RNA"/>
</dbReference>
<accession>A0A7S0RNQ3</accession>
<evidence type="ECO:0000256" key="5">
    <source>
        <dbReference type="ARBA" id="ARBA00023242"/>
    </source>
</evidence>
<evidence type="ECO:0000256" key="6">
    <source>
        <dbReference type="SAM" id="MobiDB-lite"/>
    </source>
</evidence>
<dbReference type="GO" id="GO:0046983">
    <property type="term" value="F:protein dimerization activity"/>
    <property type="evidence" value="ECO:0007669"/>
    <property type="project" value="InterPro"/>
</dbReference>
<feature type="compositionally biased region" description="Low complexity" evidence="6">
    <location>
        <begin position="356"/>
        <end position="367"/>
    </location>
</feature>
<feature type="region of interest" description="Disordered" evidence="6">
    <location>
        <begin position="344"/>
        <end position="385"/>
    </location>
</feature>
<keyword evidence="5" id="KW-0539">Nucleus</keyword>
<dbReference type="InterPro" id="IPR036879">
    <property type="entry name" value="TF_MADSbox_sf"/>
</dbReference>
<dbReference type="InterPro" id="IPR002100">
    <property type="entry name" value="TF_MADSbox"/>
</dbReference>
<organism evidence="8">
    <name type="scientific">Chlamydomonas leiostraca</name>
    <dbReference type="NCBI Taxonomy" id="1034604"/>
    <lineage>
        <taxon>Eukaryota</taxon>
        <taxon>Viridiplantae</taxon>
        <taxon>Chlorophyta</taxon>
        <taxon>core chlorophytes</taxon>
        <taxon>Chlorophyceae</taxon>
        <taxon>CS clade</taxon>
        <taxon>Chlamydomonadales</taxon>
        <taxon>Chlamydomonadaceae</taxon>
        <taxon>Chlamydomonas</taxon>
    </lineage>
</organism>
<sequence>MADTAAPMGTEGGAPDAQRARLTELMMGQQMPNGGPRGLPAGLQPVEEPEGNAEDMDEDSDSDDGASNKKYQDYKCKPRRKATQKPVGADQKRQAFSKRKRGIVLKAYQLYKLTDAKVFMFVVNDKGSSWSYASPGFGAALQPGHLRHMRELAGLPPTPKHVTEIMAHPKLDDQDRQLDDRHVFLHGASVHDQVHLTNGAIPDRHAYEGPAAGTRYKQSGPAPPPAIAAPAPPPALPMYKPGPPVIRPGQPPQMTVPPPVAPPAIPLQSTQPPPQPPANAGPPPIMQQQDASRARVPPKYQFNLQLGEHELEVPGEMGMTGETIITPSGNKLAAAVGISLATLAPQPGRPEAPEMSTTHHTSGSGTSEQAAQSIPHSGALGGHGVHAGVGSNSFSGQVGQMITDAAGNIYRIVQEPVMAQPPAMAAMMPPPPTKYSPPDAATAVGDALATLAEAAAAQQRSPNLTAPLNMSGSTDSNYAAQYWMDPQRMQQYMPALERAGPAQMKQFLEQYQEPAQPRIQQYPPPGFGVDQYGQLVMLPQGDWQHA</sequence>
<dbReference type="AlphaFoldDB" id="A0A7S0RNQ3"/>
<name>A0A7S0RNQ3_9CHLO</name>
<feature type="compositionally biased region" description="Pro residues" evidence="6">
    <location>
        <begin position="221"/>
        <end position="285"/>
    </location>
</feature>
<evidence type="ECO:0000256" key="3">
    <source>
        <dbReference type="ARBA" id="ARBA00023125"/>
    </source>
</evidence>
<reference evidence="8" key="1">
    <citation type="submission" date="2021-01" db="EMBL/GenBank/DDBJ databases">
        <authorList>
            <person name="Corre E."/>
            <person name="Pelletier E."/>
            <person name="Niang G."/>
            <person name="Scheremetjew M."/>
            <person name="Finn R."/>
            <person name="Kale V."/>
            <person name="Holt S."/>
            <person name="Cochrane G."/>
            <person name="Meng A."/>
            <person name="Brown T."/>
            <person name="Cohen L."/>
        </authorList>
    </citation>
    <scope>NUCLEOTIDE SEQUENCE</scope>
    <source>
        <strain evidence="8">SAG 11-49</strain>
    </source>
</reference>
<dbReference type="GO" id="GO:0005634">
    <property type="term" value="C:nucleus"/>
    <property type="evidence" value="ECO:0007669"/>
    <property type="project" value="UniProtKB-SubCell"/>
</dbReference>
<feature type="region of interest" description="Disordered" evidence="6">
    <location>
        <begin position="205"/>
        <end position="295"/>
    </location>
</feature>
<dbReference type="GO" id="GO:0003677">
    <property type="term" value="F:DNA binding"/>
    <property type="evidence" value="ECO:0007669"/>
    <property type="project" value="UniProtKB-KW"/>
</dbReference>
<dbReference type="PROSITE" id="PS50066">
    <property type="entry name" value="MADS_BOX_2"/>
    <property type="match status" value="1"/>
</dbReference>
<evidence type="ECO:0000313" key="8">
    <source>
        <dbReference type="EMBL" id="CAD8682563.1"/>
    </source>
</evidence>
<gene>
    <name evidence="8" type="ORF">CLEI1391_LOCUS10754</name>
</gene>
<evidence type="ECO:0000256" key="2">
    <source>
        <dbReference type="ARBA" id="ARBA00023015"/>
    </source>
</evidence>
<feature type="region of interest" description="Disordered" evidence="6">
    <location>
        <begin position="1"/>
        <end position="94"/>
    </location>
</feature>